<dbReference type="EMBL" id="CP144056">
    <property type="protein sequence ID" value="WWD19362.1"/>
    <property type="molecule type" value="Genomic_DNA"/>
</dbReference>
<evidence type="ECO:0000313" key="3">
    <source>
        <dbReference type="EMBL" id="WWD19362.1"/>
    </source>
</evidence>
<dbReference type="GO" id="GO:0016787">
    <property type="term" value="F:hydrolase activity"/>
    <property type="evidence" value="ECO:0007669"/>
    <property type="project" value="UniProtKB-KW"/>
</dbReference>
<keyword evidence="1" id="KW-0378">Hydrolase</keyword>
<dbReference type="InterPro" id="IPR050300">
    <property type="entry name" value="GDXG_lipolytic_enzyme"/>
</dbReference>
<dbReference type="KEGG" id="ksn:43585784"/>
<accession>A0AAJ8MXV1</accession>
<dbReference type="RefSeq" id="XP_031863840.2">
    <property type="nucleotide sequence ID" value="XM_032001677.2"/>
</dbReference>
<reference evidence="3" key="1">
    <citation type="submission" date="2017-08" db="EMBL/GenBank/DDBJ databases">
        <authorList>
            <person name="Cuomo C."/>
            <person name="Billmyre B."/>
            <person name="Heitman J."/>
        </authorList>
    </citation>
    <scope>NUCLEOTIDE SEQUENCE</scope>
    <source>
        <strain evidence="3">CBS 12478</strain>
    </source>
</reference>
<protein>
    <recommendedName>
        <fullName evidence="2">Alpha/beta hydrolase fold-3 domain-containing protein</fullName>
    </recommendedName>
</protein>
<sequence length="359" mass="38990">MLCGCFGTSTASKSVDDPKIMSQHLYTPPSNASSRWVLGLRAKALRAATGIAFGINYLASPDAVPATSTEWIDAILGESKAKKAIRLDIYQPSNKEVEGSTRTDRPGMIVFHGGGFVLGSGTDDALWAATANDQLGAVVIAVSYRLAPECPFPVPVEDCASAILHVSANAARYGIDPSQLVISGFSAGGNLAFSSNHLLHHASKWYYTLPTPLPRIRGIVAFYPLLDYSLPREAKRATCVKPEFTLPDSLTNLFDTSYLTPSLDLLDPRVSPSIASDELIDSLPPVHLVLCEYDMLHAEGLDFKKRLETRGNDVTCREVKGEKHGWDKPPPFAPKSSVVVEYTEALSVVKRWLSESQDQ</sequence>
<dbReference type="AlphaFoldDB" id="A0AAJ8MXV1"/>
<name>A0AAJ8MXV1_9TREE</name>
<dbReference type="Pfam" id="PF07859">
    <property type="entry name" value="Abhydrolase_3"/>
    <property type="match status" value="1"/>
</dbReference>
<dbReference type="SUPFAM" id="SSF53474">
    <property type="entry name" value="alpha/beta-Hydrolases"/>
    <property type="match status" value="1"/>
</dbReference>
<dbReference type="InterPro" id="IPR029058">
    <property type="entry name" value="AB_hydrolase_fold"/>
</dbReference>
<organism evidence="3 4">
    <name type="scientific">Kwoniella shandongensis</name>
    <dbReference type="NCBI Taxonomy" id="1734106"/>
    <lineage>
        <taxon>Eukaryota</taxon>
        <taxon>Fungi</taxon>
        <taxon>Dikarya</taxon>
        <taxon>Basidiomycota</taxon>
        <taxon>Agaricomycotina</taxon>
        <taxon>Tremellomycetes</taxon>
        <taxon>Tremellales</taxon>
        <taxon>Cryptococcaceae</taxon>
        <taxon>Kwoniella</taxon>
    </lineage>
</organism>
<evidence type="ECO:0000313" key="4">
    <source>
        <dbReference type="Proteomes" id="UP000322225"/>
    </source>
</evidence>
<dbReference type="InterPro" id="IPR013094">
    <property type="entry name" value="AB_hydrolase_3"/>
</dbReference>
<evidence type="ECO:0000259" key="2">
    <source>
        <dbReference type="Pfam" id="PF07859"/>
    </source>
</evidence>
<dbReference type="Proteomes" id="UP000322225">
    <property type="component" value="Chromosome 6"/>
</dbReference>
<dbReference type="GeneID" id="43585784"/>
<feature type="domain" description="Alpha/beta hydrolase fold-3" evidence="2">
    <location>
        <begin position="109"/>
        <end position="326"/>
    </location>
</feature>
<reference evidence="3" key="2">
    <citation type="submission" date="2024-01" db="EMBL/GenBank/DDBJ databases">
        <title>Comparative genomics of Cryptococcus and Kwoniella reveals pathogenesis evolution and contrasting modes of karyotype evolution via chromosome fusion or intercentromeric recombination.</title>
        <authorList>
            <person name="Coelho M.A."/>
            <person name="David-Palma M."/>
            <person name="Shea T."/>
            <person name="Bowers K."/>
            <person name="McGinley-Smith S."/>
            <person name="Mohammad A.W."/>
            <person name="Gnirke A."/>
            <person name="Yurkov A.M."/>
            <person name="Nowrousian M."/>
            <person name="Sun S."/>
            <person name="Cuomo C.A."/>
            <person name="Heitman J."/>
        </authorList>
    </citation>
    <scope>NUCLEOTIDE SEQUENCE</scope>
    <source>
        <strain evidence="3">CBS 12478</strain>
    </source>
</reference>
<dbReference type="PANTHER" id="PTHR48081:SF8">
    <property type="entry name" value="ALPHA_BETA HYDROLASE FOLD-3 DOMAIN-CONTAINING PROTEIN-RELATED"/>
    <property type="match status" value="1"/>
</dbReference>
<keyword evidence="4" id="KW-1185">Reference proteome</keyword>
<evidence type="ECO:0000256" key="1">
    <source>
        <dbReference type="ARBA" id="ARBA00022801"/>
    </source>
</evidence>
<gene>
    <name evidence="3" type="ORF">CI109_103821</name>
</gene>
<proteinExistence type="predicted"/>
<dbReference type="Gene3D" id="3.40.50.1820">
    <property type="entry name" value="alpha/beta hydrolase"/>
    <property type="match status" value="1"/>
</dbReference>
<dbReference type="PANTHER" id="PTHR48081">
    <property type="entry name" value="AB HYDROLASE SUPERFAMILY PROTEIN C4A8.06C"/>
    <property type="match status" value="1"/>
</dbReference>